<dbReference type="InterPro" id="IPR036628">
    <property type="entry name" value="Clp_N_dom_sf"/>
</dbReference>
<reference evidence="2 3" key="1">
    <citation type="journal article" date="2010" name="ChemBioChem">
        <title>Cloning and characterization of the biosynthetic gene cluster of 16-membered macrolide antibiotic FD-891: involvement of a dual functional cytochrome P450 monooxygenase catalyzing epoxidation and hydroxylation.</title>
        <authorList>
            <person name="Kudo F."/>
            <person name="Motegi A."/>
            <person name="Mizoue K."/>
            <person name="Eguchi T."/>
        </authorList>
    </citation>
    <scope>NUCLEOTIDE SEQUENCE [LARGE SCALE GENOMIC DNA]</scope>
    <source>
        <strain evidence="2 3">A-8890</strain>
    </source>
</reference>
<sequence>MRPRIPRQSAVRHTVDHGPNHAEVEPRLTDELASVLTAARRRALRDEDRQIDTAHLLHTLLESDPAVRAAFGDDPRIARLLGYLVQRSIGYGLRWQGNVEDSGALPVTVAGVAGWSPAAARALEQAYERARWRGEERVHGVDLLASIVSSPASRAVEVLGSAGIDAKALARRIEAGAGAGVGFGVTEEGGGLGAVEGRGGFGAAAEEYVVGREVRH</sequence>
<proteinExistence type="predicted"/>
<protein>
    <recommendedName>
        <fullName evidence="4">Peptidase</fullName>
    </recommendedName>
</protein>
<reference evidence="2 3" key="2">
    <citation type="journal article" date="2023" name="ChemBioChem">
        <title>Acyltransferase Domain Exchange between Two Independent Type I Polyketide Synthases in the Same Producer Strain of Macrolide Antibiotics.</title>
        <authorList>
            <person name="Kudo F."/>
            <person name="Kishikawa K."/>
            <person name="Tsuboi K."/>
            <person name="Kido T."/>
            <person name="Usui T."/>
            <person name="Hashimoto J."/>
            <person name="Shin-Ya K."/>
            <person name="Miyanaga A."/>
            <person name="Eguchi T."/>
        </authorList>
    </citation>
    <scope>NUCLEOTIDE SEQUENCE [LARGE SCALE GENOMIC DNA]</scope>
    <source>
        <strain evidence="2 3">A-8890</strain>
    </source>
</reference>
<dbReference type="Gene3D" id="1.10.1780.10">
    <property type="entry name" value="Clp, N-terminal domain"/>
    <property type="match status" value="1"/>
</dbReference>
<organism evidence="2 3">
    <name type="scientific">Streptomyces graminofaciens</name>
    <dbReference type="NCBI Taxonomy" id="68212"/>
    <lineage>
        <taxon>Bacteria</taxon>
        <taxon>Bacillati</taxon>
        <taxon>Actinomycetota</taxon>
        <taxon>Actinomycetes</taxon>
        <taxon>Kitasatosporales</taxon>
        <taxon>Streptomycetaceae</taxon>
        <taxon>Streptomyces</taxon>
    </lineage>
</organism>
<evidence type="ECO:0008006" key="4">
    <source>
        <dbReference type="Google" id="ProtNLM"/>
    </source>
</evidence>
<feature type="region of interest" description="Disordered" evidence="1">
    <location>
        <begin position="1"/>
        <end position="22"/>
    </location>
</feature>
<dbReference type="RefSeq" id="WP_286258584.1">
    <property type="nucleotide sequence ID" value="NZ_AP018448.1"/>
</dbReference>
<keyword evidence="3" id="KW-1185">Reference proteome</keyword>
<evidence type="ECO:0000256" key="1">
    <source>
        <dbReference type="SAM" id="MobiDB-lite"/>
    </source>
</evidence>
<evidence type="ECO:0000313" key="2">
    <source>
        <dbReference type="EMBL" id="BBC38135.1"/>
    </source>
</evidence>
<accession>A0ABM7FP93</accession>
<name>A0ABM7FP93_9ACTN</name>
<evidence type="ECO:0000313" key="3">
    <source>
        <dbReference type="Proteomes" id="UP001321542"/>
    </source>
</evidence>
<feature type="compositionally biased region" description="Basic and acidic residues" evidence="1">
    <location>
        <begin position="13"/>
        <end position="22"/>
    </location>
</feature>
<gene>
    <name evidence="2" type="ORF">SGFS_094290</name>
</gene>
<dbReference type="Proteomes" id="UP001321542">
    <property type="component" value="Chromosome"/>
</dbReference>
<dbReference type="SUPFAM" id="SSF81923">
    <property type="entry name" value="Double Clp-N motif"/>
    <property type="match status" value="1"/>
</dbReference>
<dbReference type="EMBL" id="AP018448">
    <property type="protein sequence ID" value="BBC38135.1"/>
    <property type="molecule type" value="Genomic_DNA"/>
</dbReference>